<dbReference type="PANTHER" id="PTHR44207">
    <property type="entry name" value="SURFACE ANTIGEN BSPA-LIKE-RELATED"/>
    <property type="match status" value="1"/>
</dbReference>
<dbReference type="Gene3D" id="1.25.40.20">
    <property type="entry name" value="Ankyrin repeat-containing domain"/>
    <property type="match status" value="5"/>
</dbReference>
<dbReference type="Pfam" id="PF12796">
    <property type="entry name" value="Ank_2"/>
    <property type="match status" value="3"/>
</dbReference>
<sequence length="490" mass="53965">MKHIFTTLILFINLSVIAQNNKLLDRNFWSNTTSVEAVKIAVEEGHDPTQLNPNSFDPMVYAILQDAPIETLQYLQSIKGNDVNKLTHDGRTYIFWAAYKGNDQYMQELINKGAKTDILDDHGLTVLNFAANAGQTNTKVYDLCLANGANLLKDVNHSGANALLLAAPSDKDFKLIDYFTSKGLDLNSKDHNGNGIYNYVARTGNLELLQKLTNKGVKGNDQAFIFASQGTRGKTNGIHVYKFLENNGLNPKVKTKEGVTPLHNAAARTKDIEVINYLLANGNDVNAVDKDGNTPFLNAVSRNNIEVIASLLQHVKDINHKNKKGQTALVLATSYNDVDVVKLLTSKGAKVNVEDNNGNNLNYYLIEAFNAKNPKLFSEKLSFLKSKGLDISKKQKDGSTLLHLAVNNQNLDLIKQVVNLKVVDINAKNNDGNTALLLAAMKAKNDVILKYLLSIGADKSATTTFGETAYDLALENEILNENKVDLNFIK</sequence>
<accession>A0ABT4S2C9</accession>
<feature type="repeat" description="ANK" evidence="1">
    <location>
        <begin position="291"/>
        <end position="323"/>
    </location>
</feature>
<keyword evidence="1" id="KW-0040">ANK repeat</keyword>
<feature type="repeat" description="ANK" evidence="1">
    <location>
        <begin position="431"/>
        <end position="464"/>
    </location>
</feature>
<protein>
    <submittedName>
        <fullName evidence="2">Ankyrin repeat domain-containing protein</fullName>
    </submittedName>
</protein>
<dbReference type="InterPro" id="IPR036770">
    <property type="entry name" value="Ankyrin_rpt-contain_sf"/>
</dbReference>
<organism evidence="2 3">
    <name type="scientific">Mesoflavibacter profundi</name>
    <dbReference type="NCBI Taxonomy" id="2708110"/>
    <lineage>
        <taxon>Bacteria</taxon>
        <taxon>Pseudomonadati</taxon>
        <taxon>Bacteroidota</taxon>
        <taxon>Flavobacteriia</taxon>
        <taxon>Flavobacteriales</taxon>
        <taxon>Flavobacteriaceae</taxon>
        <taxon>Mesoflavibacter</taxon>
    </lineage>
</organism>
<dbReference type="SUPFAM" id="SSF48403">
    <property type="entry name" value="Ankyrin repeat"/>
    <property type="match status" value="2"/>
</dbReference>
<dbReference type="PANTHER" id="PTHR44207:SF1">
    <property type="entry name" value="SURFACE ANTIGEN BSPA-LIKE"/>
    <property type="match status" value="1"/>
</dbReference>
<dbReference type="RefSeq" id="WP_270005652.1">
    <property type="nucleotide sequence ID" value="NZ_JAPFGC010000002.1"/>
</dbReference>
<dbReference type="PROSITE" id="PS50088">
    <property type="entry name" value="ANK_REPEAT"/>
    <property type="match status" value="6"/>
</dbReference>
<feature type="repeat" description="ANK" evidence="1">
    <location>
        <begin position="89"/>
        <end position="121"/>
    </location>
</feature>
<evidence type="ECO:0000256" key="1">
    <source>
        <dbReference type="PROSITE-ProRule" id="PRU00023"/>
    </source>
</evidence>
<name>A0ABT4S2C9_9FLAO</name>
<dbReference type="EMBL" id="JAPFGC010000002">
    <property type="protein sequence ID" value="MDA0178078.1"/>
    <property type="molecule type" value="Genomic_DNA"/>
</dbReference>
<proteinExistence type="predicted"/>
<gene>
    <name evidence="2" type="ORF">OOZ35_11295</name>
</gene>
<dbReference type="Proteomes" id="UP001149142">
    <property type="component" value="Unassembled WGS sequence"/>
</dbReference>
<dbReference type="InterPro" id="IPR002110">
    <property type="entry name" value="Ankyrin_rpt"/>
</dbReference>
<evidence type="ECO:0000313" key="3">
    <source>
        <dbReference type="Proteomes" id="UP001149142"/>
    </source>
</evidence>
<feature type="repeat" description="ANK" evidence="1">
    <location>
        <begin position="324"/>
        <end position="356"/>
    </location>
</feature>
<feature type="repeat" description="ANK" evidence="1">
    <location>
        <begin position="397"/>
        <end position="430"/>
    </location>
</feature>
<feature type="repeat" description="ANK" evidence="1">
    <location>
        <begin position="257"/>
        <end position="290"/>
    </location>
</feature>
<comment type="caution">
    <text evidence="2">The sequence shown here is derived from an EMBL/GenBank/DDBJ whole genome shotgun (WGS) entry which is preliminary data.</text>
</comment>
<keyword evidence="3" id="KW-1185">Reference proteome</keyword>
<evidence type="ECO:0000313" key="2">
    <source>
        <dbReference type="EMBL" id="MDA0178078.1"/>
    </source>
</evidence>
<reference evidence="2" key="1">
    <citation type="submission" date="2022-11" db="EMBL/GenBank/DDBJ databases">
        <title>Refractory cell wall polysaccharides provide important carbon source for microbial heterotrophs in the hadal ocean.</title>
        <authorList>
            <person name="Zhu X."/>
        </authorList>
    </citation>
    <scope>NUCLEOTIDE SEQUENCE</scope>
    <source>
        <strain evidence="2">MTRN7</strain>
    </source>
</reference>
<dbReference type="SMART" id="SM00248">
    <property type="entry name" value="ANK"/>
    <property type="match status" value="10"/>
</dbReference>
<dbReference type="PROSITE" id="PS50297">
    <property type="entry name" value="ANK_REP_REGION"/>
    <property type="match status" value="5"/>
</dbReference>